<gene>
    <name evidence="2" type="ORF">PAXRUDRAFT_725222</name>
</gene>
<reference evidence="2 3" key="1">
    <citation type="submission" date="2014-04" db="EMBL/GenBank/DDBJ databases">
        <authorList>
            <consortium name="DOE Joint Genome Institute"/>
            <person name="Kuo A."/>
            <person name="Kohler A."/>
            <person name="Jargeat P."/>
            <person name="Nagy L.G."/>
            <person name="Floudas D."/>
            <person name="Copeland A."/>
            <person name="Barry K.W."/>
            <person name="Cichocki N."/>
            <person name="Veneault-Fourrey C."/>
            <person name="LaButti K."/>
            <person name="Lindquist E.A."/>
            <person name="Lipzen A."/>
            <person name="Lundell T."/>
            <person name="Morin E."/>
            <person name="Murat C."/>
            <person name="Sun H."/>
            <person name="Tunlid A."/>
            <person name="Henrissat B."/>
            <person name="Grigoriev I.V."/>
            <person name="Hibbett D.S."/>
            <person name="Martin F."/>
            <person name="Nordberg H.P."/>
            <person name="Cantor M.N."/>
            <person name="Hua S.X."/>
        </authorList>
    </citation>
    <scope>NUCLEOTIDE SEQUENCE [LARGE SCALE GENOMIC DNA]</scope>
    <source>
        <strain evidence="2 3">Ve08.2h10</strain>
    </source>
</reference>
<dbReference type="STRING" id="930991.A0A0D0E7Z3"/>
<name>A0A0D0E7Z3_9AGAM</name>
<keyword evidence="3" id="KW-1185">Reference proteome</keyword>
<dbReference type="Proteomes" id="UP000054538">
    <property type="component" value="Unassembled WGS sequence"/>
</dbReference>
<dbReference type="AlphaFoldDB" id="A0A0D0E7Z3"/>
<sequence>MQFVSSGRGGSGNMRPPSPDRETHPLTTAILRQHVATLTQYEMQIRKKHAESKTTVRSSPLCIRLYRLGFVAFFRSRRFWQHF</sequence>
<dbReference type="EMBL" id="KN824906">
    <property type="protein sequence ID" value="KIK98109.1"/>
    <property type="molecule type" value="Genomic_DNA"/>
</dbReference>
<reference evidence="3" key="2">
    <citation type="submission" date="2015-01" db="EMBL/GenBank/DDBJ databases">
        <title>Evolutionary Origins and Diversification of the Mycorrhizal Mutualists.</title>
        <authorList>
            <consortium name="DOE Joint Genome Institute"/>
            <consortium name="Mycorrhizal Genomics Consortium"/>
            <person name="Kohler A."/>
            <person name="Kuo A."/>
            <person name="Nagy L.G."/>
            <person name="Floudas D."/>
            <person name="Copeland A."/>
            <person name="Barry K.W."/>
            <person name="Cichocki N."/>
            <person name="Veneault-Fourrey C."/>
            <person name="LaButti K."/>
            <person name="Lindquist E.A."/>
            <person name="Lipzen A."/>
            <person name="Lundell T."/>
            <person name="Morin E."/>
            <person name="Murat C."/>
            <person name="Riley R."/>
            <person name="Ohm R."/>
            <person name="Sun H."/>
            <person name="Tunlid A."/>
            <person name="Henrissat B."/>
            <person name="Grigoriev I.V."/>
            <person name="Hibbett D.S."/>
            <person name="Martin F."/>
        </authorList>
    </citation>
    <scope>NUCLEOTIDE SEQUENCE [LARGE SCALE GENOMIC DNA]</scope>
    <source>
        <strain evidence="3">Ve08.2h10</strain>
    </source>
</reference>
<dbReference type="OrthoDB" id="2537432at2759"/>
<evidence type="ECO:0000313" key="2">
    <source>
        <dbReference type="EMBL" id="KIK98109.1"/>
    </source>
</evidence>
<evidence type="ECO:0000313" key="3">
    <source>
        <dbReference type="Proteomes" id="UP000054538"/>
    </source>
</evidence>
<dbReference type="InParanoid" id="A0A0D0E7Z3"/>
<organism evidence="2 3">
    <name type="scientific">Paxillus rubicundulus Ve08.2h10</name>
    <dbReference type="NCBI Taxonomy" id="930991"/>
    <lineage>
        <taxon>Eukaryota</taxon>
        <taxon>Fungi</taxon>
        <taxon>Dikarya</taxon>
        <taxon>Basidiomycota</taxon>
        <taxon>Agaricomycotina</taxon>
        <taxon>Agaricomycetes</taxon>
        <taxon>Agaricomycetidae</taxon>
        <taxon>Boletales</taxon>
        <taxon>Paxilineae</taxon>
        <taxon>Paxillaceae</taxon>
        <taxon>Paxillus</taxon>
    </lineage>
</organism>
<accession>A0A0D0E7Z3</accession>
<protein>
    <submittedName>
        <fullName evidence="2">Uncharacterized protein</fullName>
    </submittedName>
</protein>
<evidence type="ECO:0000256" key="1">
    <source>
        <dbReference type="SAM" id="MobiDB-lite"/>
    </source>
</evidence>
<dbReference type="HOGENOM" id="CLU_2543275_0_0_1"/>
<feature type="region of interest" description="Disordered" evidence="1">
    <location>
        <begin position="1"/>
        <end position="25"/>
    </location>
</feature>
<proteinExistence type="predicted"/>